<evidence type="ECO:0000256" key="2">
    <source>
        <dbReference type="SAM" id="SignalP"/>
    </source>
</evidence>
<proteinExistence type="predicted"/>
<feature type="region of interest" description="Disordered" evidence="1">
    <location>
        <begin position="264"/>
        <end position="291"/>
    </location>
</feature>
<organism evidence="3 4">
    <name type="scientific">Hydnum rufescens UP504</name>
    <dbReference type="NCBI Taxonomy" id="1448309"/>
    <lineage>
        <taxon>Eukaryota</taxon>
        <taxon>Fungi</taxon>
        <taxon>Dikarya</taxon>
        <taxon>Basidiomycota</taxon>
        <taxon>Agaricomycotina</taxon>
        <taxon>Agaricomycetes</taxon>
        <taxon>Cantharellales</taxon>
        <taxon>Hydnaceae</taxon>
        <taxon>Hydnum</taxon>
    </lineage>
</organism>
<dbReference type="Proteomes" id="UP000886523">
    <property type="component" value="Unassembled WGS sequence"/>
</dbReference>
<keyword evidence="4" id="KW-1185">Reference proteome</keyword>
<evidence type="ECO:0000313" key="3">
    <source>
        <dbReference type="EMBL" id="KAF9511708.1"/>
    </source>
</evidence>
<evidence type="ECO:0008006" key="5">
    <source>
        <dbReference type="Google" id="ProtNLM"/>
    </source>
</evidence>
<gene>
    <name evidence="3" type="ORF">BS47DRAFT_1346465</name>
</gene>
<comment type="caution">
    <text evidence="3">The sequence shown here is derived from an EMBL/GenBank/DDBJ whole genome shotgun (WGS) entry which is preliminary data.</text>
</comment>
<keyword evidence="2" id="KW-0732">Signal</keyword>
<feature type="chain" id="PRO_5040200822" description="Macrofage activating glycoprotein" evidence="2">
    <location>
        <begin position="17"/>
        <end position="314"/>
    </location>
</feature>
<sequence>MLLALYIGGLAALLRAHRCVAHTAPNQTEGGQTGTNSCGTTSSQTSLCQNVYINSASDFCVWGPPKPGPGSDVGDSEAIVVAYCTKSGYGTRLIPDGTLQGVHFVQTPDYVQVTGVGDFTKINIPAGDAGGELDPHGATGSGNPVGGLVFSSAFGPLQQLHEWTNFIAYNEFCIRGCKDALCNHIYDVLGCDWNMPGNYSPDVFENCLGASGEPMGVYGGSTFHQGDGATPPPHPAPPSSSCTPISSVSNGVVGSSVSGNATSTITTKATSTPSGFSTSKTGSGSSRSGAQSRFITPTGLWPALACLAAAVAWS</sequence>
<feature type="signal peptide" evidence="2">
    <location>
        <begin position="1"/>
        <end position="16"/>
    </location>
</feature>
<dbReference type="OrthoDB" id="2564904at2759"/>
<dbReference type="AlphaFoldDB" id="A0A9P6ATJ7"/>
<reference evidence="3" key="1">
    <citation type="journal article" date="2020" name="Nat. Commun.">
        <title>Large-scale genome sequencing of mycorrhizal fungi provides insights into the early evolution of symbiotic traits.</title>
        <authorList>
            <person name="Miyauchi S."/>
            <person name="Kiss E."/>
            <person name="Kuo A."/>
            <person name="Drula E."/>
            <person name="Kohler A."/>
            <person name="Sanchez-Garcia M."/>
            <person name="Morin E."/>
            <person name="Andreopoulos B."/>
            <person name="Barry K.W."/>
            <person name="Bonito G."/>
            <person name="Buee M."/>
            <person name="Carver A."/>
            <person name="Chen C."/>
            <person name="Cichocki N."/>
            <person name="Clum A."/>
            <person name="Culley D."/>
            <person name="Crous P.W."/>
            <person name="Fauchery L."/>
            <person name="Girlanda M."/>
            <person name="Hayes R.D."/>
            <person name="Keri Z."/>
            <person name="LaButti K."/>
            <person name="Lipzen A."/>
            <person name="Lombard V."/>
            <person name="Magnuson J."/>
            <person name="Maillard F."/>
            <person name="Murat C."/>
            <person name="Nolan M."/>
            <person name="Ohm R.A."/>
            <person name="Pangilinan J."/>
            <person name="Pereira M.F."/>
            <person name="Perotto S."/>
            <person name="Peter M."/>
            <person name="Pfister S."/>
            <person name="Riley R."/>
            <person name="Sitrit Y."/>
            <person name="Stielow J.B."/>
            <person name="Szollosi G."/>
            <person name="Zifcakova L."/>
            <person name="Stursova M."/>
            <person name="Spatafora J.W."/>
            <person name="Tedersoo L."/>
            <person name="Vaario L.M."/>
            <person name="Yamada A."/>
            <person name="Yan M."/>
            <person name="Wang P."/>
            <person name="Xu J."/>
            <person name="Bruns T."/>
            <person name="Baldrian P."/>
            <person name="Vilgalys R."/>
            <person name="Dunand C."/>
            <person name="Henrissat B."/>
            <person name="Grigoriev I.V."/>
            <person name="Hibbett D."/>
            <person name="Nagy L.G."/>
            <person name="Martin F.M."/>
        </authorList>
    </citation>
    <scope>NUCLEOTIDE SEQUENCE</scope>
    <source>
        <strain evidence="3">UP504</strain>
    </source>
</reference>
<protein>
    <recommendedName>
        <fullName evidence="5">Macrofage activating glycoprotein</fullName>
    </recommendedName>
</protein>
<feature type="region of interest" description="Disordered" evidence="1">
    <location>
        <begin position="219"/>
        <end position="247"/>
    </location>
</feature>
<evidence type="ECO:0000313" key="4">
    <source>
        <dbReference type="Proteomes" id="UP000886523"/>
    </source>
</evidence>
<feature type="compositionally biased region" description="Low complexity" evidence="1">
    <location>
        <begin position="264"/>
        <end position="289"/>
    </location>
</feature>
<dbReference type="EMBL" id="MU128997">
    <property type="protein sequence ID" value="KAF9511708.1"/>
    <property type="molecule type" value="Genomic_DNA"/>
</dbReference>
<accession>A0A9P6ATJ7</accession>
<evidence type="ECO:0000256" key="1">
    <source>
        <dbReference type="SAM" id="MobiDB-lite"/>
    </source>
</evidence>
<name>A0A9P6ATJ7_9AGAM</name>